<evidence type="ECO:0000256" key="9">
    <source>
        <dbReference type="SAM" id="Phobius"/>
    </source>
</evidence>
<dbReference type="GO" id="GO:0006935">
    <property type="term" value="P:chemotaxis"/>
    <property type="evidence" value="ECO:0007669"/>
    <property type="project" value="InterPro"/>
</dbReference>
<dbReference type="InterPro" id="IPR000540">
    <property type="entry name" value="Flag_MotA_CS"/>
</dbReference>
<dbReference type="Pfam" id="PF01618">
    <property type="entry name" value="MotA_ExbB"/>
    <property type="match status" value="1"/>
</dbReference>
<evidence type="ECO:0000256" key="4">
    <source>
        <dbReference type="ARBA" id="ARBA00022475"/>
    </source>
</evidence>
<evidence type="ECO:0000256" key="6">
    <source>
        <dbReference type="ARBA" id="ARBA00022779"/>
    </source>
</evidence>
<evidence type="ECO:0000256" key="7">
    <source>
        <dbReference type="ARBA" id="ARBA00022989"/>
    </source>
</evidence>
<dbReference type="GO" id="GO:0071978">
    <property type="term" value="P:bacterial-type flagellum-dependent swarming motility"/>
    <property type="evidence" value="ECO:0007669"/>
    <property type="project" value="InterPro"/>
</dbReference>
<reference evidence="11 12" key="1">
    <citation type="submission" date="2019-02" db="EMBL/GenBank/DDBJ databases">
        <title>Deep-cultivation of Planctomycetes and their phenomic and genomic characterization uncovers novel biology.</title>
        <authorList>
            <person name="Wiegand S."/>
            <person name="Jogler M."/>
            <person name="Boedeker C."/>
            <person name="Pinto D."/>
            <person name="Vollmers J."/>
            <person name="Rivas-Marin E."/>
            <person name="Kohn T."/>
            <person name="Peeters S.H."/>
            <person name="Heuer A."/>
            <person name="Rast P."/>
            <person name="Oberbeckmann S."/>
            <person name="Bunk B."/>
            <person name="Jeske O."/>
            <person name="Meyerdierks A."/>
            <person name="Storesund J.E."/>
            <person name="Kallscheuer N."/>
            <person name="Luecker S."/>
            <person name="Lage O.M."/>
            <person name="Pohl T."/>
            <person name="Merkel B.J."/>
            <person name="Hornburger P."/>
            <person name="Mueller R.-W."/>
            <person name="Bruemmer F."/>
            <person name="Labrenz M."/>
            <person name="Spormann A.M."/>
            <person name="Op den Camp H."/>
            <person name="Overmann J."/>
            <person name="Amann R."/>
            <person name="Jetten M.S.M."/>
            <person name="Mascher T."/>
            <person name="Medema M.H."/>
            <person name="Devos D.P."/>
            <person name="Kaster A.-K."/>
            <person name="Ovreas L."/>
            <person name="Rohde M."/>
            <person name="Galperin M.Y."/>
            <person name="Jogler C."/>
        </authorList>
    </citation>
    <scope>NUCLEOTIDE SEQUENCE [LARGE SCALE GENOMIC DNA]</scope>
    <source>
        <strain evidence="11 12">ETA_A8</strain>
    </source>
</reference>
<keyword evidence="7 9" id="KW-1133">Transmembrane helix</keyword>
<keyword evidence="3" id="KW-0813">Transport</keyword>
<evidence type="ECO:0000256" key="5">
    <source>
        <dbReference type="ARBA" id="ARBA00022692"/>
    </source>
</evidence>
<dbReference type="PANTHER" id="PTHR30433:SF2">
    <property type="entry name" value="MOTILITY PROTEIN A"/>
    <property type="match status" value="1"/>
</dbReference>
<comment type="subcellular location">
    <subcellularLocation>
        <location evidence="1">Cell membrane</location>
        <topology evidence="1">Multi-pass membrane protein</topology>
    </subcellularLocation>
</comment>
<dbReference type="KEGG" id="aagg:ETAA8_20470"/>
<accession>A0A517Y9P8</accession>
<feature type="domain" description="MotA/TolQ/ExbB proton channel" evidence="10">
    <location>
        <begin position="101"/>
        <end position="219"/>
    </location>
</feature>
<gene>
    <name evidence="11" type="primary">pomA</name>
    <name evidence="11" type="ORF">ETAA8_20470</name>
</gene>
<dbReference type="AlphaFoldDB" id="A0A517Y9P8"/>
<dbReference type="EMBL" id="CP036274">
    <property type="protein sequence ID" value="QDU26963.1"/>
    <property type="molecule type" value="Genomic_DNA"/>
</dbReference>
<dbReference type="InterPro" id="IPR047055">
    <property type="entry name" value="MotA-like"/>
</dbReference>
<evidence type="ECO:0000259" key="10">
    <source>
        <dbReference type="Pfam" id="PF01618"/>
    </source>
</evidence>
<evidence type="ECO:0000256" key="3">
    <source>
        <dbReference type="ARBA" id="ARBA00022448"/>
    </source>
</evidence>
<keyword evidence="4" id="KW-1003">Cell membrane</keyword>
<dbReference type="OrthoDB" id="9806929at2"/>
<evidence type="ECO:0000256" key="8">
    <source>
        <dbReference type="ARBA" id="ARBA00023136"/>
    </source>
</evidence>
<feature type="transmembrane region" description="Helical" evidence="9">
    <location>
        <begin position="178"/>
        <end position="201"/>
    </location>
</feature>
<feature type="transmembrane region" description="Helical" evidence="9">
    <location>
        <begin position="33"/>
        <end position="57"/>
    </location>
</feature>
<protein>
    <submittedName>
        <fullName evidence="11">Chemotaxis protein PomA</fullName>
    </submittedName>
</protein>
<dbReference type="PROSITE" id="PS01307">
    <property type="entry name" value="MOTA"/>
    <property type="match status" value="1"/>
</dbReference>
<dbReference type="Proteomes" id="UP000315017">
    <property type="component" value="Chromosome"/>
</dbReference>
<name>A0A517Y9P8_9BACT</name>
<dbReference type="PANTHER" id="PTHR30433">
    <property type="entry name" value="CHEMOTAXIS PROTEIN MOTA"/>
    <property type="match status" value="1"/>
</dbReference>
<evidence type="ECO:0000313" key="11">
    <source>
        <dbReference type="EMBL" id="QDU26963.1"/>
    </source>
</evidence>
<sequence length="258" mass="27612">MDLATLLGLTLALTMIGVSVVLSGGSPNAFYDSAAITTVCGGMLAALLICFPISTVARLPAVLYRLLFPQVTDTSSLVQRLVRLAEIARRDGLLALEHRAEEGEHPFVRLGVELAVDGTRPEMLEEVLRSEIDSMARRHREGKGMLDQLGRSAPAFGLIGTLLGLIVMLGNISDPSSIAGGMAVALITTLYGAVLSTASLLPMAEKLAFYSRQEMLTREIIVRGILAIQAGEHPRLIAQRLKVYLPPAARAQLERGTA</sequence>
<keyword evidence="8 9" id="KW-0472">Membrane</keyword>
<feature type="transmembrane region" description="Helical" evidence="9">
    <location>
        <begin position="153"/>
        <end position="172"/>
    </location>
</feature>
<evidence type="ECO:0000313" key="12">
    <source>
        <dbReference type="Proteomes" id="UP000315017"/>
    </source>
</evidence>
<evidence type="ECO:0000256" key="2">
    <source>
        <dbReference type="ARBA" id="ARBA00008038"/>
    </source>
</evidence>
<dbReference type="RefSeq" id="WP_145087843.1">
    <property type="nucleotide sequence ID" value="NZ_CP036274.1"/>
</dbReference>
<keyword evidence="5 9" id="KW-0812">Transmembrane</keyword>
<keyword evidence="6" id="KW-0283">Flagellar rotation</keyword>
<proteinExistence type="inferred from homology"/>
<keyword evidence="12" id="KW-1185">Reference proteome</keyword>
<evidence type="ECO:0000256" key="1">
    <source>
        <dbReference type="ARBA" id="ARBA00004651"/>
    </source>
</evidence>
<organism evidence="11 12">
    <name type="scientific">Anatilimnocola aggregata</name>
    <dbReference type="NCBI Taxonomy" id="2528021"/>
    <lineage>
        <taxon>Bacteria</taxon>
        <taxon>Pseudomonadati</taxon>
        <taxon>Planctomycetota</taxon>
        <taxon>Planctomycetia</taxon>
        <taxon>Pirellulales</taxon>
        <taxon>Pirellulaceae</taxon>
        <taxon>Anatilimnocola</taxon>
    </lineage>
</organism>
<dbReference type="InterPro" id="IPR002898">
    <property type="entry name" value="MotA_ExbB_proton_chnl"/>
</dbReference>
<comment type="similarity">
    <text evidence="2">Belongs to the MotA family.</text>
</comment>
<dbReference type="GO" id="GO:0005886">
    <property type="term" value="C:plasma membrane"/>
    <property type="evidence" value="ECO:0007669"/>
    <property type="project" value="UniProtKB-SubCell"/>
</dbReference>